<dbReference type="InterPro" id="IPR046450">
    <property type="entry name" value="PA_dom_sf"/>
</dbReference>
<protein>
    <recommendedName>
        <fullName evidence="3">RING-type E3 ubiquitin transferase</fullName>
        <ecNumber evidence="3">2.3.2.27</ecNumber>
    </recommendedName>
</protein>
<organism evidence="18">
    <name type="scientific">Tetraselmis sp. GSL018</name>
    <dbReference type="NCBI Taxonomy" id="582737"/>
    <lineage>
        <taxon>Eukaryota</taxon>
        <taxon>Viridiplantae</taxon>
        <taxon>Chlorophyta</taxon>
        <taxon>core chlorophytes</taxon>
        <taxon>Chlorodendrophyceae</taxon>
        <taxon>Chlorodendrales</taxon>
        <taxon>Chlorodendraceae</taxon>
        <taxon>Tetraselmis</taxon>
    </lineage>
</organism>
<keyword evidence="4" id="KW-0808">Transferase</keyword>
<gene>
    <name evidence="18" type="primary">RNF13</name>
    <name evidence="18" type="ORF">TSPGSL018_15723</name>
</gene>
<keyword evidence="12" id="KW-0325">Glycoprotein</keyword>
<evidence type="ECO:0000256" key="9">
    <source>
        <dbReference type="ARBA" id="ARBA00022833"/>
    </source>
</evidence>
<feature type="domain" description="RING-type" evidence="17">
    <location>
        <begin position="288"/>
        <end position="330"/>
    </location>
</feature>
<feature type="region of interest" description="Disordered" evidence="15">
    <location>
        <begin position="405"/>
        <end position="457"/>
    </location>
</feature>
<dbReference type="EMBL" id="GBEZ01021151">
    <property type="protein sequence ID" value="JAC65578.1"/>
    <property type="molecule type" value="Transcribed_RNA"/>
</dbReference>
<feature type="compositionally biased region" description="Basic and acidic residues" evidence="15">
    <location>
        <begin position="448"/>
        <end position="457"/>
    </location>
</feature>
<evidence type="ECO:0000256" key="7">
    <source>
        <dbReference type="ARBA" id="ARBA00022729"/>
    </source>
</evidence>
<evidence type="ECO:0000256" key="13">
    <source>
        <dbReference type="ARBA" id="ARBA00046288"/>
    </source>
</evidence>
<dbReference type="FunFam" id="3.30.40.10:FF:000388">
    <property type="entry name" value="Putative RING zinc finger domain superfamily protein"/>
    <property type="match status" value="1"/>
</dbReference>
<reference evidence="18" key="1">
    <citation type="submission" date="2014-05" db="EMBL/GenBank/DDBJ databases">
        <title>The transcriptome of the halophilic microalga Tetraselmis sp. GSL018 isolated from the Great Salt Lake, Utah.</title>
        <authorList>
            <person name="Jinkerson R.E."/>
            <person name="D'Adamo S."/>
            <person name="Posewitz M.C."/>
        </authorList>
    </citation>
    <scope>NUCLEOTIDE SEQUENCE</scope>
    <source>
        <strain evidence="18">GSL018</strain>
    </source>
</reference>
<dbReference type="GO" id="GO:0005737">
    <property type="term" value="C:cytoplasm"/>
    <property type="evidence" value="ECO:0007669"/>
    <property type="project" value="UniProtKB-ARBA"/>
</dbReference>
<dbReference type="PROSITE" id="PS50089">
    <property type="entry name" value="ZF_RING_2"/>
    <property type="match status" value="1"/>
</dbReference>
<comment type="subcellular location">
    <subcellularLocation>
        <location evidence="13">Endomembrane system</location>
        <topology evidence="13">Single-pass type I membrane protein</topology>
    </subcellularLocation>
</comment>
<evidence type="ECO:0000313" key="18">
    <source>
        <dbReference type="EMBL" id="JAC65578.1"/>
    </source>
</evidence>
<evidence type="ECO:0000256" key="10">
    <source>
        <dbReference type="ARBA" id="ARBA00022989"/>
    </source>
</evidence>
<evidence type="ECO:0000256" key="14">
    <source>
        <dbReference type="PROSITE-ProRule" id="PRU00175"/>
    </source>
</evidence>
<dbReference type="InterPro" id="IPR013083">
    <property type="entry name" value="Znf_RING/FYVE/PHD"/>
</dbReference>
<keyword evidence="8 14" id="KW-0863">Zinc-finger</keyword>
<evidence type="ECO:0000259" key="17">
    <source>
        <dbReference type="PROSITE" id="PS50089"/>
    </source>
</evidence>
<keyword evidence="6" id="KW-0479">Metal-binding</keyword>
<dbReference type="InterPro" id="IPR001841">
    <property type="entry name" value="Znf_RING"/>
</dbReference>
<proteinExistence type="predicted"/>
<dbReference type="EC" id="2.3.2.27" evidence="3"/>
<dbReference type="Pfam" id="PF13639">
    <property type="entry name" value="zf-RING_2"/>
    <property type="match status" value="1"/>
</dbReference>
<dbReference type="SMART" id="SM00184">
    <property type="entry name" value="RING"/>
    <property type="match status" value="1"/>
</dbReference>
<dbReference type="Gene3D" id="3.50.30.30">
    <property type="match status" value="1"/>
</dbReference>
<evidence type="ECO:0000256" key="1">
    <source>
        <dbReference type="ARBA" id="ARBA00000900"/>
    </source>
</evidence>
<name>A0A061R0T1_9CHLO</name>
<dbReference type="GO" id="GO:0008270">
    <property type="term" value="F:zinc ion binding"/>
    <property type="evidence" value="ECO:0007669"/>
    <property type="project" value="UniProtKB-KW"/>
</dbReference>
<keyword evidence="11 16" id="KW-0472">Membrane</keyword>
<dbReference type="PANTHER" id="PTHR47168">
    <property type="entry name" value="RING ZINC FINGER DOMAIN SUPERFAMILY PROTEIN-RELATED"/>
    <property type="match status" value="1"/>
</dbReference>
<dbReference type="SUPFAM" id="SSF52025">
    <property type="entry name" value="PA domain"/>
    <property type="match status" value="1"/>
</dbReference>
<keyword evidence="10 16" id="KW-1133">Transmembrane helix</keyword>
<dbReference type="InterPro" id="IPR051653">
    <property type="entry name" value="E3_ligase_sorting_rcpt"/>
</dbReference>
<comment type="pathway">
    <text evidence="2">Protein modification; protein ubiquitination.</text>
</comment>
<dbReference type="CDD" id="cd02123">
    <property type="entry name" value="PA_C_RZF_like"/>
    <property type="match status" value="1"/>
</dbReference>
<dbReference type="InterPro" id="IPR044744">
    <property type="entry name" value="ZNRF4/RNF13/RNF167_PA"/>
</dbReference>
<evidence type="ECO:0000256" key="5">
    <source>
        <dbReference type="ARBA" id="ARBA00022692"/>
    </source>
</evidence>
<feature type="transmembrane region" description="Helical" evidence="16">
    <location>
        <begin position="192"/>
        <end position="217"/>
    </location>
</feature>
<feature type="compositionally biased region" description="Basic and acidic residues" evidence="15">
    <location>
        <begin position="425"/>
        <end position="435"/>
    </location>
</feature>
<evidence type="ECO:0000256" key="2">
    <source>
        <dbReference type="ARBA" id="ARBA00004906"/>
    </source>
</evidence>
<keyword evidence="5 16" id="KW-0812">Transmembrane</keyword>
<dbReference type="AlphaFoldDB" id="A0A061R0T1"/>
<accession>A0A061R0T1</accession>
<evidence type="ECO:0000256" key="4">
    <source>
        <dbReference type="ARBA" id="ARBA00022679"/>
    </source>
</evidence>
<feature type="region of interest" description="Disordered" evidence="15">
    <location>
        <begin position="237"/>
        <end position="267"/>
    </location>
</feature>
<dbReference type="InterPro" id="IPR003137">
    <property type="entry name" value="PA_domain"/>
</dbReference>
<sequence>MKNLKRARDSRRAFPLAWAVLFCVFATSDTSVILQTNNLTLDPFSDLPADFGPRIPPQGVSGLLKVAVPEDACQSLRNKPVFEPRVFVEETPHTSSDVAVVSQPWIALISRSQGHQENCTFDVKVRNAQRAGAIAAIVYDDVYEQLLIMSKPQAAEEPGIPSVFVSKKTGLILKQMMVPGVSTVHISPMDAIWGSMLMSAFAGVLAVCVVIATFYFIRSGEEGMTAAEVAALPVVIHEGSPPPRQPPRKEGKKPQPPPQGGEVSASSLTRDFEEAHSGIFGGGTRRTCAICLEDYEHGQKLRVLPCAHRFHVDCIDQWLMMRRPFCPVCKHDATKKCALSEPPPGPGPYRLITDDSRIPLLSSERRVPRVRDHIRHWWQRRRQRRNLPATVAAPGYSPPLAEAAEQGQREGPEAVLVQVPPVEASRWDPGLRRAEGAPSASDGPHSGHARETGEQAL</sequence>
<keyword evidence="9" id="KW-0862">Zinc</keyword>
<evidence type="ECO:0000256" key="8">
    <source>
        <dbReference type="ARBA" id="ARBA00022771"/>
    </source>
</evidence>
<keyword evidence="7" id="KW-0732">Signal</keyword>
<dbReference type="CDD" id="cd23118">
    <property type="entry name" value="RING-H2_SIS3"/>
    <property type="match status" value="1"/>
</dbReference>
<evidence type="ECO:0000256" key="3">
    <source>
        <dbReference type="ARBA" id="ARBA00012483"/>
    </source>
</evidence>
<dbReference type="GO" id="GO:0061630">
    <property type="term" value="F:ubiquitin protein ligase activity"/>
    <property type="evidence" value="ECO:0007669"/>
    <property type="project" value="UniProtKB-EC"/>
</dbReference>
<evidence type="ECO:0000256" key="16">
    <source>
        <dbReference type="SAM" id="Phobius"/>
    </source>
</evidence>
<dbReference type="GO" id="GO:0012505">
    <property type="term" value="C:endomembrane system"/>
    <property type="evidence" value="ECO:0007669"/>
    <property type="project" value="UniProtKB-SubCell"/>
</dbReference>
<dbReference type="Pfam" id="PF02225">
    <property type="entry name" value="PA"/>
    <property type="match status" value="1"/>
</dbReference>
<dbReference type="Gene3D" id="3.30.40.10">
    <property type="entry name" value="Zinc/RING finger domain, C3HC4 (zinc finger)"/>
    <property type="match status" value="1"/>
</dbReference>
<comment type="catalytic activity">
    <reaction evidence="1">
        <text>S-ubiquitinyl-[E2 ubiquitin-conjugating enzyme]-L-cysteine + [acceptor protein]-L-lysine = [E2 ubiquitin-conjugating enzyme]-L-cysteine + N(6)-ubiquitinyl-[acceptor protein]-L-lysine.</text>
        <dbReference type="EC" id="2.3.2.27"/>
    </reaction>
</comment>
<evidence type="ECO:0000256" key="12">
    <source>
        <dbReference type="ARBA" id="ARBA00023180"/>
    </source>
</evidence>
<dbReference type="SUPFAM" id="SSF57850">
    <property type="entry name" value="RING/U-box"/>
    <property type="match status" value="1"/>
</dbReference>
<evidence type="ECO:0000256" key="11">
    <source>
        <dbReference type="ARBA" id="ARBA00023136"/>
    </source>
</evidence>
<evidence type="ECO:0000256" key="15">
    <source>
        <dbReference type="SAM" id="MobiDB-lite"/>
    </source>
</evidence>
<dbReference type="PANTHER" id="PTHR47168:SF1">
    <property type="entry name" value="OS02G0798600 PROTEIN"/>
    <property type="match status" value="1"/>
</dbReference>
<evidence type="ECO:0000256" key="6">
    <source>
        <dbReference type="ARBA" id="ARBA00022723"/>
    </source>
</evidence>